<dbReference type="AlphaFoldDB" id="A0AB39PZM2"/>
<evidence type="ECO:0000313" key="3">
    <source>
        <dbReference type="EMBL" id="XDQ35497.1"/>
    </source>
</evidence>
<dbReference type="InterPro" id="IPR001387">
    <property type="entry name" value="Cro/C1-type_HTH"/>
</dbReference>
<organism evidence="3">
    <name type="scientific">Streptomyces sp. R28</name>
    <dbReference type="NCBI Taxonomy" id="3238628"/>
    <lineage>
        <taxon>Bacteria</taxon>
        <taxon>Bacillati</taxon>
        <taxon>Actinomycetota</taxon>
        <taxon>Actinomycetes</taxon>
        <taxon>Kitasatosporales</taxon>
        <taxon>Streptomycetaceae</taxon>
        <taxon>Streptomyces</taxon>
    </lineage>
</organism>
<dbReference type="Pfam" id="PF01381">
    <property type="entry name" value="HTH_3"/>
    <property type="match status" value="1"/>
</dbReference>
<feature type="compositionally biased region" description="Basic and acidic residues" evidence="1">
    <location>
        <begin position="100"/>
        <end position="112"/>
    </location>
</feature>
<dbReference type="GO" id="GO:0003677">
    <property type="term" value="F:DNA binding"/>
    <property type="evidence" value="ECO:0007669"/>
    <property type="project" value="InterPro"/>
</dbReference>
<evidence type="ECO:0000256" key="1">
    <source>
        <dbReference type="SAM" id="MobiDB-lite"/>
    </source>
</evidence>
<accession>A0AB39PZM2</accession>
<name>A0AB39PZM2_9ACTN</name>
<protein>
    <submittedName>
        <fullName evidence="3">Helix-turn-helix domain-containing protein</fullName>
    </submittedName>
</protein>
<dbReference type="EMBL" id="CP163439">
    <property type="protein sequence ID" value="XDQ35497.1"/>
    <property type="molecule type" value="Genomic_DNA"/>
</dbReference>
<dbReference type="InterPro" id="IPR010982">
    <property type="entry name" value="Lambda_DNA-bd_dom_sf"/>
</dbReference>
<feature type="region of interest" description="Disordered" evidence="1">
    <location>
        <begin position="83"/>
        <end position="112"/>
    </location>
</feature>
<dbReference type="SMART" id="SM00530">
    <property type="entry name" value="HTH_XRE"/>
    <property type="match status" value="1"/>
</dbReference>
<dbReference type="Gene3D" id="1.10.260.40">
    <property type="entry name" value="lambda repressor-like DNA-binding domains"/>
    <property type="match status" value="1"/>
</dbReference>
<gene>
    <name evidence="3" type="ORF">AB5J49_20340</name>
</gene>
<evidence type="ECO:0000259" key="2">
    <source>
        <dbReference type="PROSITE" id="PS50943"/>
    </source>
</evidence>
<proteinExistence type="predicted"/>
<dbReference type="PROSITE" id="PS50943">
    <property type="entry name" value="HTH_CROC1"/>
    <property type="match status" value="1"/>
</dbReference>
<reference evidence="3" key="1">
    <citation type="submission" date="2024-07" db="EMBL/GenBank/DDBJ databases">
        <authorList>
            <person name="Yu S.T."/>
        </authorList>
    </citation>
    <scope>NUCLEOTIDE SEQUENCE</scope>
    <source>
        <strain evidence="3">R28</strain>
    </source>
</reference>
<dbReference type="SUPFAM" id="SSF47413">
    <property type="entry name" value="lambda repressor-like DNA-binding domains"/>
    <property type="match status" value="1"/>
</dbReference>
<sequence>MAGAWPYAMMGGYRPAQVGQAIARALAEAMERKGLSANALAAASGVNRQVITNVLTGSTWPDLLTVASLEETLGEMLWPRHVDWPKDENGVRHQPLPPETCRDDGERGSTPR</sequence>
<dbReference type="RefSeq" id="WP_042162974.1">
    <property type="nucleotide sequence ID" value="NZ_CP163439.1"/>
</dbReference>
<feature type="domain" description="HTH cro/C1-type" evidence="2">
    <location>
        <begin position="26"/>
        <end position="84"/>
    </location>
</feature>